<keyword evidence="5" id="KW-0418">Kinase</keyword>
<evidence type="ECO:0000256" key="2">
    <source>
        <dbReference type="ARBA" id="ARBA00022553"/>
    </source>
</evidence>
<dbReference type="GO" id="GO:0016787">
    <property type="term" value="F:hydrolase activity"/>
    <property type="evidence" value="ECO:0007669"/>
    <property type="project" value="UniProtKB-KW"/>
</dbReference>
<feature type="domain" description="KaiC" evidence="7">
    <location>
        <begin position="1"/>
        <end position="202"/>
    </location>
</feature>
<keyword evidence="4" id="KW-0677">Repeat</keyword>
<organism evidence="8 9">
    <name type="scientific">Rhodopirellula maiorica SM1</name>
    <dbReference type="NCBI Taxonomy" id="1265738"/>
    <lineage>
        <taxon>Bacteria</taxon>
        <taxon>Pseudomonadati</taxon>
        <taxon>Planctomycetota</taxon>
        <taxon>Planctomycetia</taxon>
        <taxon>Pirellulales</taxon>
        <taxon>Pirellulaceae</taxon>
        <taxon>Novipirellula</taxon>
    </lineage>
</organism>
<name>M5R8E0_9BACT</name>
<comment type="caution">
    <text evidence="8">The sequence shown here is derived from an EMBL/GenBank/DDBJ whole genome shotgun (WGS) entry which is preliminary data.</text>
</comment>
<feature type="domain" description="KaiC" evidence="7">
    <location>
        <begin position="203"/>
        <end position="429"/>
    </location>
</feature>
<sequence length="429" mass="47794">MEFLVRGATEFGDPGVFVSFEETEQELIANVSSLGFNLPELIQNKKLAIDYVRVERSEIEENGEYDLEGLFIRLGYAIDSLGAKRIVLDTIETLFSGLSNLAIVRSELRRLFRWLKEKGVTAVVTGERGDGQLTRQGLEEYVSDCVVMLDHRINDQVSTRRLRIVKYRGTPHGTDEYPFLIDEDGFVVMPLSSISLNHTVSAERISSGVEAVDQMLGGKGFYRGSSVLVSGTAGSGKSSLAAHLTHAACLRDERVLYIAMEESPDQIIRNMRSIGLDLARFASNGLLRLHAIRATSSGIEQHLVHFYKLVRRFQPSVVVVDPISSMERGGTFFDANSMVTRLIDFLKTQGATAFLTNLTSGDAALEQTSLDISSLVDTWLLLRDVESDFERHRVLYVLKSRGMAHSRRLRPFQITDHGIVLSDVTSKSE</sequence>
<dbReference type="InterPro" id="IPR051347">
    <property type="entry name" value="Circadian_clock_KaiC-rel"/>
</dbReference>
<dbReference type="InterPro" id="IPR003593">
    <property type="entry name" value="AAA+_ATPase"/>
</dbReference>
<evidence type="ECO:0000256" key="4">
    <source>
        <dbReference type="ARBA" id="ARBA00022737"/>
    </source>
</evidence>
<dbReference type="PANTHER" id="PTHR42926:SF1">
    <property type="entry name" value="CIRCADIAN CLOCK OSCILLATOR PROTEIN KAIC 1"/>
    <property type="match status" value="1"/>
</dbReference>
<dbReference type="SMART" id="SM00382">
    <property type="entry name" value="AAA"/>
    <property type="match status" value="1"/>
</dbReference>
<dbReference type="EMBL" id="ANOG01001043">
    <property type="protein sequence ID" value="EMI15748.1"/>
    <property type="molecule type" value="Genomic_DNA"/>
</dbReference>
<accession>M5R8E0</accession>
<dbReference type="Pfam" id="PF06745">
    <property type="entry name" value="ATPase"/>
    <property type="match status" value="2"/>
</dbReference>
<evidence type="ECO:0000313" key="8">
    <source>
        <dbReference type="EMBL" id="EMI15748.1"/>
    </source>
</evidence>
<dbReference type="InterPro" id="IPR030665">
    <property type="entry name" value="KaiC"/>
</dbReference>
<reference evidence="8 9" key="1">
    <citation type="journal article" date="2013" name="Mar. Genomics">
        <title>Expression of sulfatases in Rhodopirellula baltica and the diversity of sulfatases in the genus Rhodopirellula.</title>
        <authorList>
            <person name="Wegner C.E."/>
            <person name="Richter-Heitmann T."/>
            <person name="Klindworth A."/>
            <person name="Klockow C."/>
            <person name="Richter M."/>
            <person name="Achstetter T."/>
            <person name="Glockner F.O."/>
            <person name="Harder J."/>
        </authorList>
    </citation>
    <scope>NUCLEOTIDE SEQUENCE [LARGE SCALE GENOMIC DNA]</scope>
    <source>
        <strain evidence="8 9">SM1</strain>
    </source>
</reference>
<evidence type="ECO:0000256" key="6">
    <source>
        <dbReference type="ARBA" id="ARBA00022801"/>
    </source>
</evidence>
<dbReference type="InterPro" id="IPR014774">
    <property type="entry name" value="KaiC-like_dom"/>
</dbReference>
<dbReference type="Proteomes" id="UP000011991">
    <property type="component" value="Unassembled WGS sequence"/>
</dbReference>
<dbReference type="InterPro" id="IPR010624">
    <property type="entry name" value="KaiC_dom"/>
</dbReference>
<evidence type="ECO:0000256" key="5">
    <source>
        <dbReference type="ARBA" id="ARBA00022777"/>
    </source>
</evidence>
<dbReference type="AlphaFoldDB" id="M5R8E0"/>
<dbReference type="Gene3D" id="3.40.50.300">
    <property type="entry name" value="P-loop containing nucleotide triphosphate hydrolases"/>
    <property type="match status" value="2"/>
</dbReference>
<dbReference type="PROSITE" id="PS51146">
    <property type="entry name" value="KAIC"/>
    <property type="match status" value="2"/>
</dbReference>
<keyword evidence="3" id="KW-0808">Transferase</keyword>
<dbReference type="SUPFAM" id="SSF52540">
    <property type="entry name" value="P-loop containing nucleoside triphosphate hydrolases"/>
    <property type="match status" value="2"/>
</dbReference>
<dbReference type="PRINTS" id="PR01874">
    <property type="entry name" value="DNAREPAIRADA"/>
</dbReference>
<dbReference type="GO" id="GO:0005524">
    <property type="term" value="F:ATP binding"/>
    <property type="evidence" value="ECO:0007669"/>
    <property type="project" value="InterPro"/>
</dbReference>
<dbReference type="PIRSF" id="PIRSF039117">
    <property type="entry name" value="KaiC"/>
    <property type="match status" value="1"/>
</dbReference>
<evidence type="ECO:0000259" key="7">
    <source>
        <dbReference type="PROSITE" id="PS51146"/>
    </source>
</evidence>
<evidence type="ECO:0000256" key="1">
    <source>
        <dbReference type="ARBA" id="ARBA00012513"/>
    </source>
</evidence>
<gene>
    <name evidence="8" type="ORF">RMSM_07319</name>
</gene>
<keyword evidence="6" id="KW-0378">Hydrolase</keyword>
<protein>
    <recommendedName>
        <fullName evidence="1">non-specific serine/threonine protein kinase</fullName>
        <ecNumber evidence="1">2.7.11.1</ecNumber>
    </recommendedName>
</protein>
<dbReference type="NCBIfam" id="NF006799">
    <property type="entry name" value="PRK09302.1"/>
    <property type="match status" value="1"/>
</dbReference>
<evidence type="ECO:0000256" key="3">
    <source>
        <dbReference type="ARBA" id="ARBA00022679"/>
    </source>
</evidence>
<dbReference type="GO" id="GO:0004674">
    <property type="term" value="F:protein serine/threonine kinase activity"/>
    <property type="evidence" value="ECO:0007669"/>
    <property type="project" value="UniProtKB-EC"/>
</dbReference>
<proteinExistence type="predicted"/>
<dbReference type="PANTHER" id="PTHR42926">
    <property type="match status" value="1"/>
</dbReference>
<dbReference type="InterPro" id="IPR027417">
    <property type="entry name" value="P-loop_NTPase"/>
</dbReference>
<dbReference type="EC" id="2.7.11.1" evidence="1"/>
<keyword evidence="2" id="KW-0597">Phosphoprotein</keyword>
<evidence type="ECO:0000313" key="9">
    <source>
        <dbReference type="Proteomes" id="UP000011991"/>
    </source>
</evidence>
<dbReference type="PATRIC" id="fig|1265738.3.peg.7301"/>
<keyword evidence="9" id="KW-1185">Reference proteome</keyword>